<sequence length="90" mass="10262">MCLSLYSFSLFQYTSSSSPPDTPLYARLIPLDPRMPLQPPQLNLQPVSLQDLHFLDDNIHEFNSLSETCPPSHFLVAARLNDQQRSFNPT</sequence>
<gene>
    <name evidence="1" type="ORF">K402DRAFT_398995</name>
</gene>
<accession>A0A6G1GJB8</accession>
<reference evidence="1" key="1">
    <citation type="journal article" date="2020" name="Stud. Mycol.">
        <title>101 Dothideomycetes genomes: a test case for predicting lifestyles and emergence of pathogens.</title>
        <authorList>
            <person name="Haridas S."/>
            <person name="Albert R."/>
            <person name="Binder M."/>
            <person name="Bloem J."/>
            <person name="Labutti K."/>
            <person name="Salamov A."/>
            <person name="Andreopoulos B."/>
            <person name="Baker S."/>
            <person name="Barry K."/>
            <person name="Bills G."/>
            <person name="Bluhm B."/>
            <person name="Cannon C."/>
            <person name="Castanera R."/>
            <person name="Culley D."/>
            <person name="Daum C."/>
            <person name="Ezra D."/>
            <person name="Gonzalez J."/>
            <person name="Henrissat B."/>
            <person name="Kuo A."/>
            <person name="Liang C."/>
            <person name="Lipzen A."/>
            <person name="Lutzoni F."/>
            <person name="Magnuson J."/>
            <person name="Mondo S."/>
            <person name="Nolan M."/>
            <person name="Ohm R."/>
            <person name="Pangilinan J."/>
            <person name="Park H.-J."/>
            <person name="Ramirez L."/>
            <person name="Alfaro M."/>
            <person name="Sun H."/>
            <person name="Tritt A."/>
            <person name="Yoshinaga Y."/>
            <person name="Zwiers L.-H."/>
            <person name="Turgeon B."/>
            <person name="Goodwin S."/>
            <person name="Spatafora J."/>
            <person name="Crous P."/>
            <person name="Grigoriev I."/>
        </authorList>
    </citation>
    <scope>NUCLEOTIDE SEQUENCE</scope>
    <source>
        <strain evidence="1">CBS 113979</strain>
    </source>
</reference>
<evidence type="ECO:0000313" key="1">
    <source>
        <dbReference type="EMBL" id="KAF1980952.1"/>
    </source>
</evidence>
<keyword evidence="2" id="KW-1185">Reference proteome</keyword>
<name>A0A6G1GJB8_9PEZI</name>
<dbReference type="EMBL" id="ML977213">
    <property type="protein sequence ID" value="KAF1980952.1"/>
    <property type="molecule type" value="Genomic_DNA"/>
</dbReference>
<dbReference type="Proteomes" id="UP000800041">
    <property type="component" value="Unassembled WGS sequence"/>
</dbReference>
<organism evidence="1 2">
    <name type="scientific">Aulographum hederae CBS 113979</name>
    <dbReference type="NCBI Taxonomy" id="1176131"/>
    <lineage>
        <taxon>Eukaryota</taxon>
        <taxon>Fungi</taxon>
        <taxon>Dikarya</taxon>
        <taxon>Ascomycota</taxon>
        <taxon>Pezizomycotina</taxon>
        <taxon>Dothideomycetes</taxon>
        <taxon>Pleosporomycetidae</taxon>
        <taxon>Aulographales</taxon>
        <taxon>Aulographaceae</taxon>
    </lineage>
</organism>
<proteinExistence type="predicted"/>
<protein>
    <submittedName>
        <fullName evidence="1">Uncharacterized protein</fullName>
    </submittedName>
</protein>
<evidence type="ECO:0000313" key="2">
    <source>
        <dbReference type="Proteomes" id="UP000800041"/>
    </source>
</evidence>
<dbReference type="AlphaFoldDB" id="A0A6G1GJB8"/>